<dbReference type="GeneID" id="134287615"/>
<dbReference type="RefSeq" id="XP_062705741.1">
    <property type="nucleotide sequence ID" value="XM_062849757.1"/>
</dbReference>
<evidence type="ECO:0000313" key="2">
    <source>
        <dbReference type="Proteomes" id="UP000069940"/>
    </source>
</evidence>
<sequence>MVRTTGDHLVPEDDSMSFVDRIDMLRYRRTDPESLPEIVAENAATTQIWSDQNWYRVHIGCQHRDPTVFTSVPEKDVKLSFFVPGARHAAEDPDHVQVKVLELLSGTLLPVIRLPFIDIVNVDRWLRSVRSAALRETSRGMSLIFISCSSSSRVRCPGFIAWYHATNWGIAISSNAIPQRKSE</sequence>
<evidence type="ECO:0000313" key="1">
    <source>
        <dbReference type="EnsemblMetazoa" id="AALFPA23_017040.P24874"/>
    </source>
</evidence>
<proteinExistence type="predicted"/>
<accession>A0ABM1ZBZ8</accession>
<reference evidence="1" key="2">
    <citation type="submission" date="2025-05" db="UniProtKB">
        <authorList>
            <consortium name="EnsemblMetazoa"/>
        </authorList>
    </citation>
    <scope>IDENTIFICATION</scope>
    <source>
        <strain evidence="1">Foshan</strain>
    </source>
</reference>
<reference evidence="2" key="1">
    <citation type="journal article" date="2015" name="Proc. Natl. Acad. Sci. U.S.A.">
        <title>Genome sequence of the Asian Tiger mosquito, Aedes albopictus, reveals insights into its biology, genetics, and evolution.</title>
        <authorList>
            <person name="Chen X.G."/>
            <person name="Jiang X."/>
            <person name="Gu J."/>
            <person name="Xu M."/>
            <person name="Wu Y."/>
            <person name="Deng Y."/>
            <person name="Zhang C."/>
            <person name="Bonizzoni M."/>
            <person name="Dermauw W."/>
            <person name="Vontas J."/>
            <person name="Armbruster P."/>
            <person name="Huang X."/>
            <person name="Yang Y."/>
            <person name="Zhang H."/>
            <person name="He W."/>
            <person name="Peng H."/>
            <person name="Liu Y."/>
            <person name="Wu K."/>
            <person name="Chen J."/>
            <person name="Lirakis M."/>
            <person name="Topalis P."/>
            <person name="Van Leeuwen T."/>
            <person name="Hall A.B."/>
            <person name="Jiang X."/>
            <person name="Thorpe C."/>
            <person name="Mueller R.L."/>
            <person name="Sun C."/>
            <person name="Waterhouse R.M."/>
            <person name="Yan G."/>
            <person name="Tu Z.J."/>
            <person name="Fang X."/>
            <person name="James A.A."/>
        </authorList>
    </citation>
    <scope>NUCLEOTIDE SEQUENCE [LARGE SCALE GENOMIC DNA]</scope>
    <source>
        <strain evidence="2">Foshan</strain>
    </source>
</reference>
<dbReference type="Proteomes" id="UP000069940">
    <property type="component" value="Unassembled WGS sequence"/>
</dbReference>
<dbReference type="EnsemblMetazoa" id="AALFPA23_017040.R24874">
    <property type="protein sequence ID" value="AALFPA23_017040.P24874"/>
    <property type="gene ID" value="AALFPA23_017040"/>
</dbReference>
<keyword evidence="2" id="KW-1185">Reference proteome</keyword>
<name>A0ABM1ZBZ8_AEDAL</name>
<organism evidence="1 2">
    <name type="scientific">Aedes albopictus</name>
    <name type="common">Asian tiger mosquito</name>
    <name type="synonym">Stegomyia albopicta</name>
    <dbReference type="NCBI Taxonomy" id="7160"/>
    <lineage>
        <taxon>Eukaryota</taxon>
        <taxon>Metazoa</taxon>
        <taxon>Ecdysozoa</taxon>
        <taxon>Arthropoda</taxon>
        <taxon>Hexapoda</taxon>
        <taxon>Insecta</taxon>
        <taxon>Pterygota</taxon>
        <taxon>Neoptera</taxon>
        <taxon>Endopterygota</taxon>
        <taxon>Diptera</taxon>
        <taxon>Nematocera</taxon>
        <taxon>Culicoidea</taxon>
        <taxon>Culicidae</taxon>
        <taxon>Culicinae</taxon>
        <taxon>Aedini</taxon>
        <taxon>Aedes</taxon>
        <taxon>Stegomyia</taxon>
    </lineage>
</organism>
<protein>
    <submittedName>
        <fullName evidence="1">Uncharacterized protein</fullName>
    </submittedName>
</protein>